<name>A0ABP1R6E8_9HEXA</name>
<evidence type="ECO:0000313" key="4">
    <source>
        <dbReference type="Proteomes" id="UP001642540"/>
    </source>
</evidence>
<gene>
    <name evidence="3" type="ORF">ODALV1_LOCUS17013</name>
</gene>
<keyword evidence="4" id="KW-1185">Reference proteome</keyword>
<evidence type="ECO:0000256" key="1">
    <source>
        <dbReference type="SAM" id="MobiDB-lite"/>
    </source>
</evidence>
<reference evidence="3 4" key="1">
    <citation type="submission" date="2024-08" db="EMBL/GenBank/DDBJ databases">
        <authorList>
            <person name="Cucini C."/>
            <person name="Frati F."/>
        </authorList>
    </citation>
    <scope>NUCLEOTIDE SEQUENCE [LARGE SCALE GENOMIC DNA]</scope>
</reference>
<comment type="caution">
    <text evidence="3">The sequence shown here is derived from an EMBL/GenBank/DDBJ whole genome shotgun (WGS) entry which is preliminary data.</text>
</comment>
<proteinExistence type="predicted"/>
<sequence length="141" mass="14766">MKVLLLILISSPTLIVGPSVNDANATAWILNEAEEVLDVPVPLNLPSAMELLSQALLSKGLLGPPYLGNPGALPNMEAYLGSSVNAVTESGEEEVSSSVNTVPKSEKKEVSSSGDSQKKMSSTNHRVILSILALLLIAAFL</sequence>
<dbReference type="Proteomes" id="UP001642540">
    <property type="component" value="Unassembled WGS sequence"/>
</dbReference>
<keyword evidence="2" id="KW-0732">Signal</keyword>
<feature type="chain" id="PRO_5046533345" evidence="2">
    <location>
        <begin position="18"/>
        <end position="141"/>
    </location>
</feature>
<organism evidence="3 4">
    <name type="scientific">Orchesella dallaii</name>
    <dbReference type="NCBI Taxonomy" id="48710"/>
    <lineage>
        <taxon>Eukaryota</taxon>
        <taxon>Metazoa</taxon>
        <taxon>Ecdysozoa</taxon>
        <taxon>Arthropoda</taxon>
        <taxon>Hexapoda</taxon>
        <taxon>Collembola</taxon>
        <taxon>Entomobryomorpha</taxon>
        <taxon>Entomobryoidea</taxon>
        <taxon>Orchesellidae</taxon>
        <taxon>Orchesellinae</taxon>
        <taxon>Orchesella</taxon>
    </lineage>
</organism>
<accession>A0ABP1R6E8</accession>
<dbReference type="EMBL" id="CAXLJM020000051">
    <property type="protein sequence ID" value="CAL8115784.1"/>
    <property type="molecule type" value="Genomic_DNA"/>
</dbReference>
<protein>
    <submittedName>
        <fullName evidence="3">Uncharacterized protein</fullName>
    </submittedName>
</protein>
<feature type="signal peptide" evidence="2">
    <location>
        <begin position="1"/>
        <end position="17"/>
    </location>
</feature>
<evidence type="ECO:0000256" key="2">
    <source>
        <dbReference type="SAM" id="SignalP"/>
    </source>
</evidence>
<evidence type="ECO:0000313" key="3">
    <source>
        <dbReference type="EMBL" id="CAL8115784.1"/>
    </source>
</evidence>
<feature type="region of interest" description="Disordered" evidence="1">
    <location>
        <begin position="90"/>
        <end position="119"/>
    </location>
</feature>